<evidence type="ECO:0000313" key="4">
    <source>
        <dbReference type="EMBL" id="TCO52312.1"/>
    </source>
</evidence>
<dbReference type="SUPFAM" id="SSF54373">
    <property type="entry name" value="FAD-linked reductases, C-terminal domain"/>
    <property type="match status" value="1"/>
</dbReference>
<evidence type="ECO:0000313" key="5">
    <source>
        <dbReference type="Proteomes" id="UP000295680"/>
    </source>
</evidence>
<comment type="caution">
    <text evidence="4">The sequence shown here is derived from an EMBL/GenBank/DDBJ whole genome shotgun (WGS) entry which is preliminary data.</text>
</comment>
<dbReference type="InterPro" id="IPR036188">
    <property type="entry name" value="FAD/NAD-bd_sf"/>
</dbReference>
<keyword evidence="2" id="KW-0503">Monooxygenase</keyword>
<dbReference type="Gene3D" id="3.30.9.30">
    <property type="match status" value="1"/>
</dbReference>
<protein>
    <submittedName>
        <fullName evidence="4">2-polyprenyl-6-methoxyphenol hydroxylase-like FAD-dependent oxidoreductase</fullName>
    </submittedName>
</protein>
<dbReference type="SUPFAM" id="SSF51905">
    <property type="entry name" value="FAD/NAD(P)-binding domain"/>
    <property type="match status" value="1"/>
</dbReference>
<evidence type="ECO:0000259" key="3">
    <source>
        <dbReference type="Pfam" id="PF01494"/>
    </source>
</evidence>
<feature type="domain" description="FAD-binding" evidence="3">
    <location>
        <begin position="2"/>
        <end position="166"/>
    </location>
</feature>
<dbReference type="Pfam" id="PF01494">
    <property type="entry name" value="FAD_binding_3"/>
    <property type="match status" value="2"/>
</dbReference>
<dbReference type="AlphaFoldDB" id="A0A4R2J4V0"/>
<dbReference type="EMBL" id="SLWS01000012">
    <property type="protein sequence ID" value="TCO52312.1"/>
    <property type="molecule type" value="Genomic_DNA"/>
</dbReference>
<keyword evidence="5" id="KW-1185">Reference proteome</keyword>
<dbReference type="OrthoDB" id="9782160at2"/>
<accession>A0A4R2J4V0</accession>
<dbReference type="InterPro" id="IPR002938">
    <property type="entry name" value="FAD-bd"/>
</dbReference>
<dbReference type="PANTHER" id="PTHR13789">
    <property type="entry name" value="MONOOXYGENASE"/>
    <property type="match status" value="1"/>
</dbReference>
<feature type="domain" description="FAD-binding" evidence="3">
    <location>
        <begin position="287"/>
        <end position="351"/>
    </location>
</feature>
<dbReference type="Gene3D" id="3.50.50.60">
    <property type="entry name" value="FAD/NAD(P)-binding domain"/>
    <property type="match status" value="1"/>
</dbReference>
<dbReference type="InterPro" id="IPR050493">
    <property type="entry name" value="FAD-dep_Monooxygenase_BioMet"/>
</dbReference>
<evidence type="ECO:0000256" key="2">
    <source>
        <dbReference type="ARBA" id="ARBA00023033"/>
    </source>
</evidence>
<evidence type="ECO:0000256" key="1">
    <source>
        <dbReference type="ARBA" id="ARBA00023002"/>
    </source>
</evidence>
<dbReference type="PRINTS" id="PR00420">
    <property type="entry name" value="RNGMNOXGNASE"/>
</dbReference>
<gene>
    <name evidence="4" type="ORF">EV192_11243</name>
</gene>
<dbReference type="GO" id="GO:0004497">
    <property type="term" value="F:monooxygenase activity"/>
    <property type="evidence" value="ECO:0007669"/>
    <property type="project" value="UniProtKB-KW"/>
</dbReference>
<dbReference type="NCBIfam" id="NF005720">
    <property type="entry name" value="PRK07538.1"/>
    <property type="match status" value="1"/>
</dbReference>
<dbReference type="RefSeq" id="WP_132124258.1">
    <property type="nucleotide sequence ID" value="NZ_SLWS01000012.1"/>
</dbReference>
<dbReference type="PANTHER" id="PTHR13789:SF268">
    <property type="entry name" value="5-METHYLPHENAZINE-1-CARBOXYLATE 1-MONOOXYGENASE"/>
    <property type="match status" value="1"/>
</dbReference>
<keyword evidence="1" id="KW-0560">Oxidoreductase</keyword>
<sequence>MDIVVAGGGIGGLTTALALHARGMRVTVLEAVGQIKPLGVGINVQPGAIAELTALGLGDALNATGIRTREHLYLDQAGATLWTEARGLDAGHEHPQYSIHRGELQLLLLDAVRERLGPDAVRTGARVRSFEQTDDGVRVVSDVGEFEAAALVGADGLHSAVRARLHPHQARLSAAGTHMWRGLTEMPQGFLDGRTMMLANDEQTTRLVAYPISARHAEQGTALVNWVCLVPAEVGPAGDVDWERPGRIDDVLPYYGHWDLGVLDIRAMLAGSREILYYPMVDRDPLATWGKGRVTLLGDAAHLMYPIGANGASQAIVDAVTLAAELDKGDGVAAALARYEAVRRPVTTEVVLANRKMHNDQRHVAGRSAGDKAAVLRAITSAYRATVENRP</sequence>
<reference evidence="4 5" key="1">
    <citation type="submission" date="2019-03" db="EMBL/GenBank/DDBJ databases">
        <title>Genomic Encyclopedia of Type Strains, Phase IV (KMG-IV): sequencing the most valuable type-strain genomes for metagenomic binning, comparative biology and taxonomic classification.</title>
        <authorList>
            <person name="Goeker M."/>
        </authorList>
    </citation>
    <scope>NUCLEOTIDE SEQUENCE [LARGE SCALE GENOMIC DNA]</scope>
    <source>
        <strain evidence="4 5">DSM 45934</strain>
    </source>
</reference>
<organism evidence="4 5">
    <name type="scientific">Actinocrispum wychmicini</name>
    <dbReference type="NCBI Taxonomy" id="1213861"/>
    <lineage>
        <taxon>Bacteria</taxon>
        <taxon>Bacillati</taxon>
        <taxon>Actinomycetota</taxon>
        <taxon>Actinomycetes</taxon>
        <taxon>Pseudonocardiales</taxon>
        <taxon>Pseudonocardiaceae</taxon>
        <taxon>Actinocrispum</taxon>
    </lineage>
</organism>
<proteinExistence type="predicted"/>
<name>A0A4R2J4V0_9PSEU</name>
<dbReference type="Proteomes" id="UP000295680">
    <property type="component" value="Unassembled WGS sequence"/>
</dbReference>
<dbReference type="GO" id="GO:0071949">
    <property type="term" value="F:FAD binding"/>
    <property type="evidence" value="ECO:0007669"/>
    <property type="project" value="InterPro"/>
</dbReference>
<dbReference type="SMR" id="A0A4R2J4V0"/>